<evidence type="ECO:0000256" key="1">
    <source>
        <dbReference type="ARBA" id="ARBA00022857"/>
    </source>
</evidence>
<keyword evidence="5" id="KW-1185">Reference proteome</keyword>
<dbReference type="SUPFAM" id="SSF50129">
    <property type="entry name" value="GroES-like"/>
    <property type="match status" value="1"/>
</dbReference>
<organism evidence="4 5">
    <name type="scientific">Gigaspora rosea</name>
    <dbReference type="NCBI Taxonomy" id="44941"/>
    <lineage>
        <taxon>Eukaryota</taxon>
        <taxon>Fungi</taxon>
        <taxon>Fungi incertae sedis</taxon>
        <taxon>Mucoromycota</taxon>
        <taxon>Glomeromycotina</taxon>
        <taxon>Glomeromycetes</taxon>
        <taxon>Diversisporales</taxon>
        <taxon>Gigasporaceae</taxon>
        <taxon>Gigaspora</taxon>
    </lineage>
</organism>
<dbReference type="SUPFAM" id="SSF51735">
    <property type="entry name" value="NAD(P)-binding Rossmann-fold domains"/>
    <property type="match status" value="1"/>
</dbReference>
<dbReference type="Pfam" id="PF08240">
    <property type="entry name" value="ADH_N"/>
    <property type="match status" value="1"/>
</dbReference>
<dbReference type="GO" id="GO:0070402">
    <property type="term" value="F:NADPH binding"/>
    <property type="evidence" value="ECO:0007669"/>
    <property type="project" value="TreeGrafter"/>
</dbReference>
<dbReference type="AlphaFoldDB" id="A0A397URH2"/>
<dbReference type="Proteomes" id="UP000266673">
    <property type="component" value="Unassembled WGS sequence"/>
</dbReference>
<dbReference type="STRING" id="44941.A0A397URH2"/>
<proteinExistence type="predicted"/>
<dbReference type="GO" id="GO:0003960">
    <property type="term" value="F:quinone reductase (NADPH) activity"/>
    <property type="evidence" value="ECO:0007669"/>
    <property type="project" value="TreeGrafter"/>
</dbReference>
<dbReference type="Gene3D" id="3.40.50.720">
    <property type="entry name" value="NAD(P)-binding Rossmann-like Domain"/>
    <property type="match status" value="1"/>
</dbReference>
<gene>
    <name evidence="4" type="ORF">C2G38_2042233</name>
</gene>
<protein>
    <recommendedName>
        <fullName evidence="3">Enoyl reductase (ER) domain-containing protein</fullName>
    </recommendedName>
</protein>
<name>A0A397URH2_9GLOM</name>
<dbReference type="PANTHER" id="PTHR48106:SF13">
    <property type="entry name" value="QUINONE OXIDOREDUCTASE-RELATED"/>
    <property type="match status" value="1"/>
</dbReference>
<dbReference type="SMART" id="SM00829">
    <property type="entry name" value="PKS_ER"/>
    <property type="match status" value="1"/>
</dbReference>
<evidence type="ECO:0000313" key="5">
    <source>
        <dbReference type="Proteomes" id="UP000266673"/>
    </source>
</evidence>
<dbReference type="InterPro" id="IPR020843">
    <property type="entry name" value="ER"/>
</dbReference>
<evidence type="ECO:0000313" key="4">
    <source>
        <dbReference type="EMBL" id="RIB11968.1"/>
    </source>
</evidence>
<evidence type="ECO:0000256" key="2">
    <source>
        <dbReference type="ARBA" id="ARBA00023002"/>
    </source>
</evidence>
<keyword evidence="2" id="KW-0560">Oxidoreductase</keyword>
<dbReference type="PANTHER" id="PTHR48106">
    <property type="entry name" value="QUINONE OXIDOREDUCTASE PIG3-RELATED"/>
    <property type="match status" value="1"/>
</dbReference>
<accession>A0A397URH2</accession>
<dbReference type="InterPro" id="IPR011032">
    <property type="entry name" value="GroES-like_sf"/>
</dbReference>
<comment type="caution">
    <text evidence="4">The sequence shown here is derived from an EMBL/GenBank/DDBJ whole genome shotgun (WGS) entry which is preliminary data.</text>
</comment>
<dbReference type="InterPro" id="IPR013154">
    <property type="entry name" value="ADH-like_N"/>
</dbReference>
<dbReference type="GO" id="GO:0005829">
    <property type="term" value="C:cytosol"/>
    <property type="evidence" value="ECO:0007669"/>
    <property type="project" value="TreeGrafter"/>
</dbReference>
<dbReference type="EMBL" id="QKWP01001077">
    <property type="protein sequence ID" value="RIB11968.1"/>
    <property type="molecule type" value="Genomic_DNA"/>
</dbReference>
<feature type="domain" description="Enoyl reductase (ER)" evidence="3">
    <location>
        <begin position="3"/>
        <end position="202"/>
    </location>
</feature>
<dbReference type="Gene3D" id="3.90.180.10">
    <property type="entry name" value="Medium-chain alcohol dehydrogenases, catalytic domain"/>
    <property type="match status" value="2"/>
</dbReference>
<evidence type="ECO:0000259" key="3">
    <source>
        <dbReference type="SMART" id="SM00829"/>
    </source>
</evidence>
<dbReference type="InterPro" id="IPR036291">
    <property type="entry name" value="NAD(P)-bd_dom_sf"/>
</dbReference>
<reference evidence="4 5" key="1">
    <citation type="submission" date="2018-06" db="EMBL/GenBank/DDBJ databases">
        <title>Comparative genomics reveals the genomic features of Rhizophagus irregularis, R. cerebriforme, R. diaphanum and Gigaspora rosea, and their symbiotic lifestyle signature.</title>
        <authorList>
            <person name="Morin E."/>
            <person name="San Clemente H."/>
            <person name="Chen E.C.H."/>
            <person name="De La Providencia I."/>
            <person name="Hainaut M."/>
            <person name="Kuo A."/>
            <person name="Kohler A."/>
            <person name="Murat C."/>
            <person name="Tang N."/>
            <person name="Roy S."/>
            <person name="Loubradou J."/>
            <person name="Henrissat B."/>
            <person name="Grigoriev I.V."/>
            <person name="Corradi N."/>
            <person name="Roux C."/>
            <person name="Martin F.M."/>
        </authorList>
    </citation>
    <scope>NUCLEOTIDE SEQUENCE [LARGE SCALE GENOMIC DNA]</scope>
    <source>
        <strain evidence="4 5">DAOM 194757</strain>
    </source>
</reference>
<sequence length="204" mass="22312">MTRSTFDLGNNSNSNSKLFTLSLPAVLGQEGAGVIETVGEGVKDIQPGDHVAYINASSYAEFTIASSKNVAKVPDDVIEEVMRITDNKGVHAVFDGVGKDTFETSLACARRLGSSIVLGNASGTIPPFDILKLSEKNLKLMRTSLTKYIETEEKFKKCTAELFAVIKERKLDIKIWKTYQLSDARQAHLDLEGKKTSGKLILQL</sequence>
<dbReference type="GO" id="GO:0035925">
    <property type="term" value="F:mRNA 3'-UTR AU-rich region binding"/>
    <property type="evidence" value="ECO:0007669"/>
    <property type="project" value="TreeGrafter"/>
</dbReference>
<dbReference type="OrthoDB" id="48317at2759"/>
<dbReference type="Pfam" id="PF13602">
    <property type="entry name" value="ADH_zinc_N_2"/>
    <property type="match status" value="1"/>
</dbReference>
<keyword evidence="1" id="KW-0521">NADP</keyword>